<evidence type="ECO:0000313" key="9">
    <source>
        <dbReference type="EMBL" id="JAT71358.1"/>
    </source>
</evidence>
<dbReference type="PANTHER" id="PTHR12953:SF0">
    <property type="entry name" value="SUN DOMAIN-CONTAINING OSSIFICATION FACTOR"/>
    <property type="match status" value="1"/>
</dbReference>
<dbReference type="Gene3D" id="2.60.120.260">
    <property type="entry name" value="Galactose-binding domain-like"/>
    <property type="match status" value="1"/>
</dbReference>
<evidence type="ECO:0000256" key="3">
    <source>
        <dbReference type="ARBA" id="ARBA00022989"/>
    </source>
</evidence>
<keyword evidence="4 6" id="KW-0472">Membrane</keyword>
<proteinExistence type="predicted"/>
<feature type="signal peptide" evidence="7">
    <location>
        <begin position="1"/>
        <end position="28"/>
    </location>
</feature>
<dbReference type="AlphaFoldDB" id="A0A1D1ZWM3"/>
<feature type="compositionally biased region" description="Low complexity" evidence="5">
    <location>
        <begin position="407"/>
        <end position="416"/>
    </location>
</feature>
<dbReference type="GO" id="GO:0016020">
    <property type="term" value="C:membrane"/>
    <property type="evidence" value="ECO:0007669"/>
    <property type="project" value="InterPro"/>
</dbReference>
<evidence type="ECO:0000256" key="5">
    <source>
        <dbReference type="SAM" id="MobiDB-lite"/>
    </source>
</evidence>
<evidence type="ECO:0000259" key="8">
    <source>
        <dbReference type="PROSITE" id="PS51469"/>
    </source>
</evidence>
<dbReference type="Pfam" id="PF07738">
    <property type="entry name" value="Sad1_UNC"/>
    <property type="match status" value="1"/>
</dbReference>
<sequence>MGRFGRSSIKALCLATLALLCVLGSVHCQAVTNNLNSKNISSTLVPEPSASSTNAPVLEEVVKVGPISSLRKSTSDSDDLDTSKAATTGSTPSIPGPASLPDSCKATDRVPAAAPAGGAPVPKNGVGIAEEFAVNSSDSVAAHNGEQKGPVKTAEDVVPAATREDAGQVGADTGSKVLDGTVQIRSLTNFALGKDGAKVLATNAEARKPGALLDDDSDTFLKNDCKADKWVILELSAVATISVVELVQNELYSSRVKDFEVYARQSNPRQDAGGDLAAGLANPLWRMVGNFTAPKTKGLQRFELQHPGWARYVLVRFLTHYSSEPVCAMNGIAVYGKSAAEELEDELAQVSARDEAREALAPEALEGVGLLRGTDVASKTGEGLEPLIAAALDAGNASGSGPLDPVAASESSETSTRAQNTVAGSALRTPALLPDERQGKVAADTGGDATSSTAGTASPSMGGSASAGLESPKPDAVAPELVDSHSVTPVIAPRSPGRLGINASLGLSQGNASAVAPPKGARDAGLSTKPGDAMTSRPSGLPAPSAAKEAVAHVDALSLSQPASKRKGGASVYDILVQELKATKLQTKSLARIVSDMQANHTGSMVALQAGLETVKREQELLSNNPAPHLKAWQASLLRELDDLRAQVFMLWIAVGSLSLCVCAPTILRAVQKLPLRTTIAALIIGVGAFESYRVLML</sequence>
<dbReference type="EMBL" id="GDKF01007264">
    <property type="protein sequence ID" value="JAT71358.1"/>
    <property type="molecule type" value="Transcribed_RNA"/>
</dbReference>
<dbReference type="GO" id="GO:0034975">
    <property type="term" value="P:protein folding in endoplasmic reticulum"/>
    <property type="evidence" value="ECO:0007669"/>
    <property type="project" value="TreeGrafter"/>
</dbReference>
<dbReference type="InterPro" id="IPR045120">
    <property type="entry name" value="Suco/Slp1-like"/>
</dbReference>
<accession>A0A1D1ZWM3</accession>
<dbReference type="PROSITE" id="PS51469">
    <property type="entry name" value="SUN"/>
    <property type="match status" value="1"/>
</dbReference>
<feature type="domain" description="SUN" evidence="8">
    <location>
        <begin position="170"/>
        <end position="339"/>
    </location>
</feature>
<feature type="region of interest" description="Disordered" evidence="5">
    <location>
        <begin position="509"/>
        <end position="544"/>
    </location>
</feature>
<dbReference type="InterPro" id="IPR012919">
    <property type="entry name" value="SUN_dom"/>
</dbReference>
<evidence type="ECO:0000256" key="4">
    <source>
        <dbReference type="ARBA" id="ARBA00023136"/>
    </source>
</evidence>
<evidence type="ECO:0000256" key="1">
    <source>
        <dbReference type="ARBA" id="ARBA00004308"/>
    </source>
</evidence>
<feature type="chain" id="PRO_5008901264" description="SUN domain-containing protein" evidence="7">
    <location>
        <begin position="29"/>
        <end position="698"/>
    </location>
</feature>
<reference evidence="9" key="1">
    <citation type="submission" date="2015-08" db="EMBL/GenBank/DDBJ databases">
        <authorList>
            <person name="Babu N.S."/>
            <person name="Beckwith C.J."/>
            <person name="Beseler K.G."/>
            <person name="Brison A."/>
            <person name="Carone J.V."/>
            <person name="Caskin T.P."/>
            <person name="Diamond M."/>
            <person name="Durham M.E."/>
            <person name="Foxe J.M."/>
            <person name="Go M."/>
            <person name="Henderson B.A."/>
            <person name="Jones I.B."/>
            <person name="McGettigan J.A."/>
            <person name="Micheletti S.J."/>
            <person name="Nasrallah M.E."/>
            <person name="Ortiz D."/>
            <person name="Piller C.R."/>
            <person name="Privatt S.R."/>
            <person name="Schneider S.L."/>
            <person name="Sharp S."/>
            <person name="Smith T.C."/>
            <person name="Stanton J.D."/>
            <person name="Ullery H.E."/>
            <person name="Wilson R.J."/>
            <person name="Serrano M.G."/>
            <person name="Buck G."/>
            <person name="Lee V."/>
            <person name="Wang Y."/>
            <person name="Carvalho R."/>
            <person name="Voegtly L."/>
            <person name="Shi R."/>
            <person name="Duckworth R."/>
            <person name="Johnson A."/>
            <person name="Loviza R."/>
            <person name="Walstead R."/>
            <person name="Shah Z."/>
            <person name="Kiflezghi M."/>
            <person name="Wade K."/>
            <person name="Ball S.L."/>
            <person name="Bradley K.W."/>
            <person name="Asai D.J."/>
            <person name="Bowman C.A."/>
            <person name="Russell D.A."/>
            <person name="Pope W.H."/>
            <person name="Jacobs-Sera D."/>
            <person name="Hendrix R.W."/>
            <person name="Hatfull G.F."/>
        </authorList>
    </citation>
    <scope>NUCLEOTIDE SEQUENCE</scope>
</reference>
<keyword evidence="7" id="KW-0732">Signal</keyword>
<keyword evidence="3 6" id="KW-1133">Transmembrane helix</keyword>
<dbReference type="GO" id="GO:0005737">
    <property type="term" value="C:cytoplasm"/>
    <property type="evidence" value="ECO:0007669"/>
    <property type="project" value="TreeGrafter"/>
</dbReference>
<feature type="compositionally biased region" description="Low complexity" evidence="5">
    <location>
        <begin position="442"/>
        <end position="468"/>
    </location>
</feature>
<keyword evidence="2 6" id="KW-0812">Transmembrane</keyword>
<evidence type="ECO:0000256" key="7">
    <source>
        <dbReference type="SAM" id="SignalP"/>
    </source>
</evidence>
<evidence type="ECO:0000256" key="2">
    <source>
        <dbReference type="ARBA" id="ARBA00022692"/>
    </source>
</evidence>
<dbReference type="GO" id="GO:0012505">
    <property type="term" value="C:endomembrane system"/>
    <property type="evidence" value="ECO:0007669"/>
    <property type="project" value="UniProtKB-SubCell"/>
</dbReference>
<feature type="region of interest" description="Disordered" evidence="5">
    <location>
        <begin position="69"/>
        <end position="122"/>
    </location>
</feature>
<feature type="compositionally biased region" description="Low complexity" evidence="5">
    <location>
        <begin position="110"/>
        <end position="122"/>
    </location>
</feature>
<feature type="transmembrane region" description="Helical" evidence="6">
    <location>
        <begin position="649"/>
        <end position="668"/>
    </location>
</feature>
<protein>
    <recommendedName>
        <fullName evidence="8">SUN domain-containing protein</fullName>
    </recommendedName>
</protein>
<dbReference type="SUPFAM" id="SSF49785">
    <property type="entry name" value="Galactose-binding domain-like"/>
    <property type="match status" value="1"/>
</dbReference>
<evidence type="ECO:0000256" key="6">
    <source>
        <dbReference type="SAM" id="Phobius"/>
    </source>
</evidence>
<feature type="transmembrane region" description="Helical" evidence="6">
    <location>
        <begin position="680"/>
        <end position="696"/>
    </location>
</feature>
<feature type="region of interest" description="Disordered" evidence="5">
    <location>
        <begin position="400"/>
        <end position="477"/>
    </location>
</feature>
<gene>
    <name evidence="9" type="ORF">g.34755</name>
</gene>
<comment type="subcellular location">
    <subcellularLocation>
        <location evidence="1">Endomembrane system</location>
    </subcellularLocation>
</comment>
<dbReference type="PANTHER" id="PTHR12953">
    <property type="entry name" value="MEMBRANE PROTEIN CH1 RELATED"/>
    <property type="match status" value="1"/>
</dbReference>
<dbReference type="InterPro" id="IPR008979">
    <property type="entry name" value="Galactose-bd-like_sf"/>
</dbReference>
<name>A0A1D1ZWM3_AUXPR</name>
<organism evidence="9">
    <name type="scientific">Auxenochlorella protothecoides</name>
    <name type="common">Green microalga</name>
    <name type="synonym">Chlorella protothecoides</name>
    <dbReference type="NCBI Taxonomy" id="3075"/>
    <lineage>
        <taxon>Eukaryota</taxon>
        <taxon>Viridiplantae</taxon>
        <taxon>Chlorophyta</taxon>
        <taxon>core chlorophytes</taxon>
        <taxon>Trebouxiophyceae</taxon>
        <taxon>Chlorellales</taxon>
        <taxon>Chlorellaceae</taxon>
        <taxon>Auxenochlorella</taxon>
    </lineage>
</organism>